<feature type="transmembrane region" description="Helical" evidence="1">
    <location>
        <begin position="307"/>
        <end position="324"/>
    </location>
</feature>
<dbReference type="GO" id="GO:0009103">
    <property type="term" value="P:lipopolysaccharide biosynthetic process"/>
    <property type="evidence" value="ECO:0007669"/>
    <property type="project" value="TreeGrafter"/>
</dbReference>
<feature type="transmembrane region" description="Helical" evidence="1">
    <location>
        <begin position="92"/>
        <end position="113"/>
    </location>
</feature>
<feature type="transmembrane region" description="Helical" evidence="1">
    <location>
        <begin position="20"/>
        <end position="40"/>
    </location>
</feature>
<dbReference type="GO" id="GO:0016747">
    <property type="term" value="F:acyltransferase activity, transferring groups other than amino-acyl groups"/>
    <property type="evidence" value="ECO:0007669"/>
    <property type="project" value="InterPro"/>
</dbReference>
<evidence type="ECO:0000256" key="1">
    <source>
        <dbReference type="SAM" id="Phobius"/>
    </source>
</evidence>
<keyword evidence="3" id="KW-0012">Acyltransferase</keyword>
<evidence type="ECO:0000313" key="3">
    <source>
        <dbReference type="EMBL" id="RKJ92066.1"/>
    </source>
</evidence>
<dbReference type="GO" id="GO:0016020">
    <property type="term" value="C:membrane"/>
    <property type="evidence" value="ECO:0007669"/>
    <property type="project" value="TreeGrafter"/>
</dbReference>
<dbReference type="EMBL" id="RAWX01000001">
    <property type="protein sequence ID" value="RKJ92066.1"/>
    <property type="molecule type" value="Genomic_DNA"/>
</dbReference>
<dbReference type="AlphaFoldDB" id="A0A3A9J5E3"/>
<feature type="transmembrane region" description="Helical" evidence="1">
    <location>
        <begin position="155"/>
        <end position="176"/>
    </location>
</feature>
<keyword evidence="1" id="KW-1133">Transmembrane helix</keyword>
<dbReference type="InterPro" id="IPR050879">
    <property type="entry name" value="Acyltransferase_3"/>
</dbReference>
<feature type="transmembrane region" description="Helical" evidence="1">
    <location>
        <begin position="236"/>
        <end position="257"/>
    </location>
</feature>
<gene>
    <name evidence="3" type="ORF">D6R50_05725</name>
</gene>
<keyword evidence="1" id="KW-0812">Transmembrane</keyword>
<dbReference type="InterPro" id="IPR002656">
    <property type="entry name" value="Acyl_transf_3_dom"/>
</dbReference>
<name>A0A3A9J5E3_AERVE</name>
<evidence type="ECO:0000259" key="2">
    <source>
        <dbReference type="Pfam" id="PF01757"/>
    </source>
</evidence>
<feature type="transmembrane region" description="Helical" evidence="1">
    <location>
        <begin position="181"/>
        <end position="199"/>
    </location>
</feature>
<feature type="transmembrane region" description="Helical" evidence="1">
    <location>
        <begin position="263"/>
        <end position="286"/>
    </location>
</feature>
<comment type="caution">
    <text evidence="3">The sequence shown here is derived from an EMBL/GenBank/DDBJ whole genome shotgun (WGS) entry which is preliminary data.</text>
</comment>
<feature type="domain" description="Acyltransferase 3" evidence="2">
    <location>
        <begin position="10"/>
        <end position="349"/>
    </location>
</feature>
<organism evidence="3 4">
    <name type="scientific">Aeromonas veronii</name>
    <dbReference type="NCBI Taxonomy" id="654"/>
    <lineage>
        <taxon>Bacteria</taxon>
        <taxon>Pseudomonadati</taxon>
        <taxon>Pseudomonadota</taxon>
        <taxon>Gammaproteobacteria</taxon>
        <taxon>Aeromonadales</taxon>
        <taxon>Aeromonadaceae</taxon>
        <taxon>Aeromonas</taxon>
    </lineage>
</organism>
<dbReference type="Pfam" id="PF01757">
    <property type="entry name" value="Acyl_transf_3"/>
    <property type="match status" value="1"/>
</dbReference>
<dbReference type="Proteomes" id="UP000281725">
    <property type="component" value="Unassembled WGS sequence"/>
</dbReference>
<proteinExistence type="predicted"/>
<reference evidence="3 4" key="1">
    <citation type="submission" date="2018-09" db="EMBL/GenBank/DDBJ databases">
        <title>Genome sequencing of Aeromonas veronii MS-17-88.</title>
        <authorList>
            <person name="Tekedar H.C."/>
            <person name="Arick M.A."/>
            <person name="Hsu C.-Y."/>
            <person name="Thrash A."/>
            <person name="Karsi A."/>
            <person name="Lawrence M.L."/>
            <person name="Abdelhamed H."/>
        </authorList>
    </citation>
    <scope>NUCLEOTIDE SEQUENCE [LARGE SCALE GENOMIC DNA]</scope>
    <source>
        <strain evidence="3 4">MS 17-88</strain>
    </source>
</reference>
<feature type="transmembrane region" description="Helical" evidence="1">
    <location>
        <begin position="336"/>
        <end position="358"/>
    </location>
</feature>
<dbReference type="PANTHER" id="PTHR23028:SF53">
    <property type="entry name" value="ACYL_TRANSF_3 DOMAIN-CONTAINING PROTEIN"/>
    <property type="match status" value="1"/>
</dbReference>
<keyword evidence="1" id="KW-0472">Membrane</keyword>
<dbReference type="PANTHER" id="PTHR23028">
    <property type="entry name" value="ACETYLTRANSFERASE"/>
    <property type="match status" value="1"/>
</dbReference>
<protein>
    <submittedName>
        <fullName evidence="3">Acyltransferase</fullName>
    </submittedName>
</protein>
<keyword evidence="3" id="KW-0808">Transferase</keyword>
<dbReference type="RefSeq" id="WP_120414506.1">
    <property type="nucleotide sequence ID" value="NZ_JAPEEU010000004.1"/>
</dbReference>
<accession>A0A3A9J5E3</accession>
<feature type="transmembrane region" description="Helical" evidence="1">
    <location>
        <begin position="52"/>
        <end position="71"/>
    </location>
</feature>
<evidence type="ECO:0000313" key="4">
    <source>
        <dbReference type="Proteomes" id="UP000281725"/>
    </source>
</evidence>
<feature type="transmembrane region" description="Helical" evidence="1">
    <location>
        <begin position="205"/>
        <end position="224"/>
    </location>
</feature>
<sequence>MSDLVSSKKNHDIEVLRTIAILFVLLAHTAILFSPSSLYWDVLNYAKFGSGVDLFFCVSGYIVTLSIINKIPNHKSFYSFWEFSYSFWRRRFWRLMPSAVFWVLIVIVMSLVWGGQGVVIPFELTIKSAFHAITQTQNFYFITCRPQGSCGELGIYWSLSLENQFYILLPVIAFIFERKKLFLFFFFVFLSQFFLPRTLNEATPFMWSLRTDAIAIGVMIAILSNGRDRSEIFFKIFSCKLIPFAALIVLVFSLALLSSPKPFVSFSVGLTAVVSGILVFIASYNGGVFSSNILFRSVCDYIGSRSYSIYLTHVVGLSLTRIILGFDLNVIGTFETILNLLFFLAITFVMAELSYRFIEMPLRKRGRI</sequence>